<gene>
    <name evidence="1" type="ordered locus">Cpha266_1355</name>
</gene>
<protein>
    <submittedName>
        <fullName evidence="1">Uncharacterized protein</fullName>
    </submittedName>
</protein>
<dbReference type="KEGG" id="cph:Cpha266_1355"/>
<proteinExistence type="predicted"/>
<accession>A1BG59</accession>
<evidence type="ECO:0000313" key="2">
    <source>
        <dbReference type="Proteomes" id="UP000008701"/>
    </source>
</evidence>
<name>A1BG59_CHLPD</name>
<reference evidence="1 2" key="1">
    <citation type="submission" date="2006-12" db="EMBL/GenBank/DDBJ databases">
        <title>Complete sequence of Chlorobium phaeobacteroides DSM 266.</title>
        <authorList>
            <consortium name="US DOE Joint Genome Institute"/>
            <person name="Copeland A."/>
            <person name="Lucas S."/>
            <person name="Lapidus A."/>
            <person name="Barry K."/>
            <person name="Detter J.C."/>
            <person name="Glavina del Rio T."/>
            <person name="Hammon N."/>
            <person name="Israni S."/>
            <person name="Pitluck S."/>
            <person name="Goltsman E."/>
            <person name="Schmutz J."/>
            <person name="Larimer F."/>
            <person name="Land M."/>
            <person name="Hauser L."/>
            <person name="Mikhailova N."/>
            <person name="Li T."/>
            <person name="Overmann J."/>
            <person name="Bryant D.A."/>
            <person name="Richardson P."/>
        </authorList>
    </citation>
    <scope>NUCLEOTIDE SEQUENCE [LARGE SCALE GENOMIC DNA]</scope>
    <source>
        <strain evidence="1 2">DSM 266</strain>
    </source>
</reference>
<dbReference type="HOGENOM" id="CLU_2205338_0_0_10"/>
<keyword evidence="2" id="KW-1185">Reference proteome</keyword>
<evidence type="ECO:0000313" key="1">
    <source>
        <dbReference type="EMBL" id="ABL65386.1"/>
    </source>
</evidence>
<dbReference type="Proteomes" id="UP000008701">
    <property type="component" value="Chromosome"/>
</dbReference>
<dbReference type="AlphaFoldDB" id="A1BG59"/>
<organism evidence="1 2">
    <name type="scientific">Chlorobium phaeobacteroides (strain DSM 266 / SMG 266 / 2430)</name>
    <dbReference type="NCBI Taxonomy" id="290317"/>
    <lineage>
        <taxon>Bacteria</taxon>
        <taxon>Pseudomonadati</taxon>
        <taxon>Chlorobiota</taxon>
        <taxon>Chlorobiia</taxon>
        <taxon>Chlorobiales</taxon>
        <taxon>Chlorobiaceae</taxon>
        <taxon>Chlorobium/Pelodictyon group</taxon>
        <taxon>Chlorobium</taxon>
    </lineage>
</organism>
<dbReference type="EMBL" id="CP000492">
    <property type="protein sequence ID" value="ABL65386.1"/>
    <property type="molecule type" value="Genomic_DNA"/>
</dbReference>
<sequence length="107" mass="11961">MHLFSPNRIRNVGLNTINPSFGQFEPSAHSELRFRLIGNLSLLMMNSLETERSSAGPKLFPEFSNRLVTKTARRQRIENYSSLGEDISTSLSSYPATESPGSVAMRI</sequence>